<reference evidence="7 8" key="1">
    <citation type="journal article" date="2019" name="Nat. Ecol. Evol.">
        <title>Megaphylogeny resolves global patterns of mushroom evolution.</title>
        <authorList>
            <person name="Varga T."/>
            <person name="Krizsan K."/>
            <person name="Foldi C."/>
            <person name="Dima B."/>
            <person name="Sanchez-Garcia M."/>
            <person name="Sanchez-Ramirez S."/>
            <person name="Szollosi G.J."/>
            <person name="Szarkandi J.G."/>
            <person name="Papp V."/>
            <person name="Albert L."/>
            <person name="Andreopoulos W."/>
            <person name="Angelini C."/>
            <person name="Antonin V."/>
            <person name="Barry K.W."/>
            <person name="Bougher N.L."/>
            <person name="Buchanan P."/>
            <person name="Buyck B."/>
            <person name="Bense V."/>
            <person name="Catcheside P."/>
            <person name="Chovatia M."/>
            <person name="Cooper J."/>
            <person name="Damon W."/>
            <person name="Desjardin D."/>
            <person name="Finy P."/>
            <person name="Geml J."/>
            <person name="Haridas S."/>
            <person name="Hughes K."/>
            <person name="Justo A."/>
            <person name="Karasinski D."/>
            <person name="Kautmanova I."/>
            <person name="Kiss B."/>
            <person name="Kocsube S."/>
            <person name="Kotiranta H."/>
            <person name="LaButti K.M."/>
            <person name="Lechner B.E."/>
            <person name="Liimatainen K."/>
            <person name="Lipzen A."/>
            <person name="Lukacs Z."/>
            <person name="Mihaltcheva S."/>
            <person name="Morgado L.N."/>
            <person name="Niskanen T."/>
            <person name="Noordeloos M.E."/>
            <person name="Ohm R.A."/>
            <person name="Ortiz-Santana B."/>
            <person name="Ovrebo C."/>
            <person name="Racz N."/>
            <person name="Riley R."/>
            <person name="Savchenko A."/>
            <person name="Shiryaev A."/>
            <person name="Soop K."/>
            <person name="Spirin V."/>
            <person name="Szebenyi C."/>
            <person name="Tomsovsky M."/>
            <person name="Tulloss R.E."/>
            <person name="Uehling J."/>
            <person name="Grigoriev I.V."/>
            <person name="Vagvolgyi C."/>
            <person name="Papp T."/>
            <person name="Martin F.M."/>
            <person name="Miettinen O."/>
            <person name="Hibbett D.S."/>
            <person name="Nagy L.G."/>
        </authorList>
    </citation>
    <scope>NUCLEOTIDE SEQUENCE [LARGE SCALE GENOMIC DNA]</scope>
    <source>
        <strain evidence="7 8">CBS 309.79</strain>
    </source>
</reference>
<dbReference type="PANTHER" id="PTHR13477:SF0">
    <property type="entry name" value="LARGE RIBOSOMAL SUBUNIT PROTEIN ML49"/>
    <property type="match status" value="1"/>
</dbReference>
<dbReference type="STRING" id="1884261.A0A5C3R203"/>
<dbReference type="InterPro" id="IPR007740">
    <property type="entry name" value="Ribosomal_mL49"/>
</dbReference>
<dbReference type="Pfam" id="PF05046">
    <property type="entry name" value="Img2"/>
    <property type="match status" value="1"/>
</dbReference>
<dbReference type="PANTHER" id="PTHR13477">
    <property type="entry name" value="MITOCHONDRIAL 39S RIBOSOMAL PROTEIN L49"/>
    <property type="match status" value="1"/>
</dbReference>
<keyword evidence="3 7" id="KW-0689">Ribosomal protein</keyword>
<evidence type="ECO:0000256" key="3">
    <source>
        <dbReference type="ARBA" id="ARBA00022980"/>
    </source>
</evidence>
<evidence type="ECO:0000313" key="7">
    <source>
        <dbReference type="EMBL" id="TFL07708.1"/>
    </source>
</evidence>
<evidence type="ECO:0000256" key="1">
    <source>
        <dbReference type="ARBA" id="ARBA00004173"/>
    </source>
</evidence>
<dbReference type="GO" id="GO:0006412">
    <property type="term" value="P:translation"/>
    <property type="evidence" value="ECO:0007669"/>
    <property type="project" value="InterPro"/>
</dbReference>
<evidence type="ECO:0000313" key="8">
    <source>
        <dbReference type="Proteomes" id="UP000305067"/>
    </source>
</evidence>
<evidence type="ECO:0000256" key="4">
    <source>
        <dbReference type="ARBA" id="ARBA00023128"/>
    </source>
</evidence>
<comment type="subcellular location">
    <subcellularLocation>
        <location evidence="1">Mitochondrion</location>
    </subcellularLocation>
</comment>
<dbReference type="OrthoDB" id="19439at2759"/>
<keyword evidence="8" id="KW-1185">Reference proteome</keyword>
<evidence type="ECO:0000256" key="5">
    <source>
        <dbReference type="ARBA" id="ARBA00023274"/>
    </source>
</evidence>
<proteinExistence type="inferred from homology"/>
<dbReference type="Proteomes" id="UP000305067">
    <property type="component" value="Unassembled WGS sequence"/>
</dbReference>
<evidence type="ECO:0000256" key="6">
    <source>
        <dbReference type="ARBA" id="ARBA00035191"/>
    </source>
</evidence>
<evidence type="ECO:0000256" key="2">
    <source>
        <dbReference type="ARBA" id="ARBA00005677"/>
    </source>
</evidence>
<comment type="similarity">
    <text evidence="2">Belongs to the mitochondrion-specific ribosomal protein mL49 family.</text>
</comment>
<organism evidence="7 8">
    <name type="scientific">Pterulicium gracile</name>
    <dbReference type="NCBI Taxonomy" id="1884261"/>
    <lineage>
        <taxon>Eukaryota</taxon>
        <taxon>Fungi</taxon>
        <taxon>Dikarya</taxon>
        <taxon>Basidiomycota</taxon>
        <taxon>Agaricomycotina</taxon>
        <taxon>Agaricomycetes</taxon>
        <taxon>Agaricomycetidae</taxon>
        <taxon>Agaricales</taxon>
        <taxon>Pleurotineae</taxon>
        <taxon>Pterulaceae</taxon>
        <taxon>Pterulicium</taxon>
    </lineage>
</organism>
<protein>
    <recommendedName>
        <fullName evidence="6">Large ribosomal subunit protein mL49</fullName>
    </recommendedName>
</protein>
<dbReference type="EMBL" id="ML178814">
    <property type="protein sequence ID" value="TFL07708.1"/>
    <property type="molecule type" value="Genomic_DNA"/>
</dbReference>
<keyword evidence="4" id="KW-0496">Mitochondrion</keyword>
<dbReference type="GO" id="GO:0005762">
    <property type="term" value="C:mitochondrial large ribosomal subunit"/>
    <property type="evidence" value="ECO:0007669"/>
    <property type="project" value="TreeGrafter"/>
</dbReference>
<accession>A0A5C3R203</accession>
<gene>
    <name evidence="7" type="ORF">BDV98DRAFT_520831</name>
</gene>
<name>A0A5C3R203_9AGAR</name>
<dbReference type="Gene3D" id="3.30.780.10">
    <property type="entry name" value="SUI1-like domain"/>
    <property type="match status" value="1"/>
</dbReference>
<dbReference type="GO" id="GO:0003735">
    <property type="term" value="F:structural constituent of ribosome"/>
    <property type="evidence" value="ECO:0007669"/>
    <property type="project" value="InterPro"/>
</dbReference>
<keyword evidence="5" id="KW-0687">Ribonucleoprotein</keyword>
<dbReference type="AlphaFoldDB" id="A0A5C3R203"/>
<sequence>MIGNCIRRQAFASSFHASRSYATQAALAATPKPVQYPYYIARNTMGSLPVYTEFKNAGARCQILIRNVEGDVNALIGDIREELVQSEEAGSDMSYLSVEVVRSKHLVLHGARPRMKNEVISWLKERGF</sequence>